<dbReference type="InParanoid" id="A0A4R2P7A5"/>
<evidence type="ECO:0000313" key="3">
    <source>
        <dbReference type="Proteomes" id="UP000295399"/>
    </source>
</evidence>
<proteinExistence type="predicted"/>
<evidence type="ECO:0000313" key="2">
    <source>
        <dbReference type="EMBL" id="TCP30763.1"/>
    </source>
</evidence>
<dbReference type="Proteomes" id="UP000295399">
    <property type="component" value="Unassembled WGS sequence"/>
</dbReference>
<keyword evidence="3" id="KW-1185">Reference proteome</keyword>
<dbReference type="AlphaFoldDB" id="A0A4R2P7A5"/>
<name>A0A4R2P7A5_RHOSA</name>
<keyword evidence="1" id="KW-0812">Transmembrane</keyword>
<sequence>MEDGNGGVDARDLGPRVSHLETRMTDVETTLRRIEPVLNNLDGFVRASLPNLATRTELHDLRNEIHSDMENLRSEVRADMQNLRGELHTDIQGLRGDLATMAAKLDATLPHLATQAEVMKRPVRAEMLGYMSVILVVLGLLIRFP</sequence>
<gene>
    <name evidence="2" type="ORF">EV659_11316</name>
</gene>
<dbReference type="EMBL" id="SLXO01000013">
    <property type="protein sequence ID" value="TCP30763.1"/>
    <property type="molecule type" value="Genomic_DNA"/>
</dbReference>
<protein>
    <submittedName>
        <fullName evidence="2">Uncharacterized protein DUF1640</fullName>
    </submittedName>
</protein>
<evidence type="ECO:0000256" key="1">
    <source>
        <dbReference type="SAM" id="Phobius"/>
    </source>
</evidence>
<feature type="transmembrane region" description="Helical" evidence="1">
    <location>
        <begin position="127"/>
        <end position="144"/>
    </location>
</feature>
<reference evidence="2 3" key="1">
    <citation type="submission" date="2019-03" db="EMBL/GenBank/DDBJ databases">
        <title>Genomic Encyclopedia of Type Strains, Phase IV (KMG-IV): sequencing the most valuable type-strain genomes for metagenomic binning, comparative biology and taxonomic classification.</title>
        <authorList>
            <person name="Goeker M."/>
        </authorList>
    </citation>
    <scope>NUCLEOTIDE SEQUENCE [LARGE SCALE GENOMIC DNA]</scope>
    <source>
        <strain evidence="2 3">DSM 2132</strain>
    </source>
</reference>
<dbReference type="RefSeq" id="WP_132709397.1">
    <property type="nucleotide sequence ID" value="NZ_JACIGF010000013.1"/>
</dbReference>
<accession>A0A4R2P7A5</accession>
<dbReference type="SUPFAM" id="SSF58113">
    <property type="entry name" value="Apolipoprotein A-I"/>
    <property type="match status" value="1"/>
</dbReference>
<comment type="caution">
    <text evidence="2">The sequence shown here is derived from an EMBL/GenBank/DDBJ whole genome shotgun (WGS) entry which is preliminary data.</text>
</comment>
<dbReference type="Gene3D" id="1.20.58.130">
    <property type="match status" value="1"/>
</dbReference>
<organism evidence="2 3">
    <name type="scientific">Rhodothalassium salexigens DSM 2132</name>
    <dbReference type="NCBI Taxonomy" id="1188247"/>
    <lineage>
        <taxon>Bacteria</taxon>
        <taxon>Pseudomonadati</taxon>
        <taxon>Pseudomonadota</taxon>
        <taxon>Alphaproteobacteria</taxon>
        <taxon>Rhodothalassiales</taxon>
        <taxon>Rhodothalassiaceae</taxon>
        <taxon>Rhodothalassium</taxon>
    </lineage>
</organism>
<keyword evidence="1" id="KW-0472">Membrane</keyword>
<keyword evidence="1" id="KW-1133">Transmembrane helix</keyword>
<dbReference type="OrthoDB" id="5197352at2"/>